<accession>W9EGJ6</accession>
<dbReference type="EMBL" id="ALXG01000030">
    <property type="protein sequence ID" value="ETO40376.1"/>
    <property type="molecule type" value="Genomic_DNA"/>
</dbReference>
<dbReference type="AlphaFoldDB" id="W9EGJ6"/>
<protein>
    <submittedName>
        <fullName evidence="1">Uncharacterized protein</fullName>
    </submittedName>
</protein>
<evidence type="ECO:0000313" key="2">
    <source>
        <dbReference type="Proteomes" id="UP000019474"/>
    </source>
</evidence>
<dbReference type="PATRIC" id="fig|1221538.3.peg.734"/>
<gene>
    <name evidence="1" type="ORF">B808_727</name>
</gene>
<comment type="caution">
    <text evidence="1">The sequence shown here is derived from an EMBL/GenBank/DDBJ whole genome shotgun (WGS) entry which is preliminary data.</text>
</comment>
<dbReference type="Proteomes" id="UP000019474">
    <property type="component" value="Unassembled WGS sequence"/>
</dbReference>
<keyword evidence="2" id="KW-1185">Reference proteome</keyword>
<organism evidence="1 2">
    <name type="scientific">Fructilactobacillus florum 8D</name>
    <dbReference type="NCBI Taxonomy" id="1221538"/>
    <lineage>
        <taxon>Bacteria</taxon>
        <taxon>Bacillati</taxon>
        <taxon>Bacillota</taxon>
        <taxon>Bacilli</taxon>
        <taxon>Lactobacillales</taxon>
        <taxon>Lactobacillaceae</taxon>
        <taxon>Fructilactobacillus</taxon>
    </lineage>
</organism>
<evidence type="ECO:0000313" key="1">
    <source>
        <dbReference type="EMBL" id="ETO40376.1"/>
    </source>
</evidence>
<name>W9EGJ6_9LACO</name>
<proteinExistence type="predicted"/>
<reference evidence="1 2" key="1">
    <citation type="submission" date="2012-08" db="EMBL/GenBank/DDBJ databases">
        <title>Genome sequencing of Lactobacillus florum 8D.</title>
        <authorList>
            <person name="Kim E.B."/>
            <person name="Marco M.L."/>
        </authorList>
    </citation>
    <scope>NUCLEOTIDE SEQUENCE [LARGE SCALE GENOMIC DNA]</scope>
    <source>
        <strain evidence="1 2">8D</strain>
    </source>
</reference>
<sequence length="41" mass="4626">MEIEKLSDQFAGVMPVQQQRQGTGVRKFHLDNAKSRPLVAD</sequence>